<dbReference type="AlphaFoldDB" id="A0A916YDG5"/>
<sequence length="495" mass="56709">MFDEKQSPHEQLRSSPITNYPVTSNHLQMENFEDNIEKEYHERFRDFEEMPDDAVWNKIQERIAPEPERRPIVFWWNNYRSMGIAASVVLGLTVGGYLFSTFYDTKQQQSISDNTKSTPVGENKQTTKSTRLLTTKNAKTDLESHHTAKKNNELKNTFWKKSELKENFIASKTFDNSISEPKVEESKKEIFSMTETLAKQEQVDRIFESKSQNQTIIQGSELTISNLNSQQNSSNIIEESKEINTEKVNLFTAELSFLIPKNADIQSVNKVSNVPTLPQNEPVFVFEEPRRERLVFIPPTEVYANVSPMLNYYVFSPNRNDNFLVKNFNGSSERLSFAAQAGVVYPLGKKLDIRTGLSFMTGKSNISYGLINNNQKVVKVIDELNIEVQPTNSINIEQRNWQYLELQSDVMYAIKKLQAISVGFRAGVQTSNLNKPVFNGRIGYRISKPVNNRVALWLEPSVVLALSAQQSLDNHFLYRTTGFSLNMGVSLLRHE</sequence>
<organism evidence="2 3">
    <name type="scientific">Emticicia aquatilis</name>
    <dbReference type="NCBI Taxonomy" id="1537369"/>
    <lineage>
        <taxon>Bacteria</taxon>
        <taxon>Pseudomonadati</taxon>
        <taxon>Bacteroidota</taxon>
        <taxon>Cytophagia</taxon>
        <taxon>Cytophagales</taxon>
        <taxon>Leadbetterellaceae</taxon>
        <taxon>Emticicia</taxon>
    </lineage>
</organism>
<proteinExistence type="predicted"/>
<feature type="compositionally biased region" description="Basic and acidic residues" evidence="1">
    <location>
        <begin position="1"/>
        <end position="12"/>
    </location>
</feature>
<protein>
    <recommendedName>
        <fullName evidence="4">Outer membrane protein beta-barrel domain-containing protein</fullName>
    </recommendedName>
</protein>
<dbReference type="EMBL" id="BMKK01000001">
    <property type="protein sequence ID" value="GGD40372.1"/>
    <property type="molecule type" value="Genomic_DNA"/>
</dbReference>
<reference evidence="2" key="1">
    <citation type="journal article" date="2014" name="Int. J. Syst. Evol. Microbiol.">
        <title>Complete genome sequence of Corynebacterium casei LMG S-19264T (=DSM 44701T), isolated from a smear-ripened cheese.</title>
        <authorList>
            <consortium name="US DOE Joint Genome Institute (JGI-PGF)"/>
            <person name="Walter F."/>
            <person name="Albersmeier A."/>
            <person name="Kalinowski J."/>
            <person name="Ruckert C."/>
        </authorList>
    </citation>
    <scope>NUCLEOTIDE SEQUENCE</scope>
    <source>
        <strain evidence="2">CGMCC 1.15958</strain>
    </source>
</reference>
<name>A0A916YDG5_9BACT</name>
<keyword evidence="3" id="KW-1185">Reference proteome</keyword>
<evidence type="ECO:0008006" key="4">
    <source>
        <dbReference type="Google" id="ProtNLM"/>
    </source>
</evidence>
<evidence type="ECO:0000256" key="1">
    <source>
        <dbReference type="SAM" id="MobiDB-lite"/>
    </source>
</evidence>
<gene>
    <name evidence="2" type="ORF">GCM10011514_00550</name>
</gene>
<reference evidence="2" key="2">
    <citation type="submission" date="2020-09" db="EMBL/GenBank/DDBJ databases">
        <authorList>
            <person name="Sun Q."/>
            <person name="Zhou Y."/>
        </authorList>
    </citation>
    <scope>NUCLEOTIDE SEQUENCE</scope>
    <source>
        <strain evidence="2">CGMCC 1.15958</strain>
    </source>
</reference>
<dbReference type="Proteomes" id="UP000609064">
    <property type="component" value="Unassembled WGS sequence"/>
</dbReference>
<comment type="caution">
    <text evidence="2">The sequence shown here is derived from an EMBL/GenBank/DDBJ whole genome shotgun (WGS) entry which is preliminary data.</text>
</comment>
<evidence type="ECO:0000313" key="3">
    <source>
        <dbReference type="Proteomes" id="UP000609064"/>
    </source>
</evidence>
<evidence type="ECO:0000313" key="2">
    <source>
        <dbReference type="EMBL" id="GGD40372.1"/>
    </source>
</evidence>
<accession>A0A916YDG5</accession>
<feature type="region of interest" description="Disordered" evidence="1">
    <location>
        <begin position="1"/>
        <end position="20"/>
    </location>
</feature>